<dbReference type="GO" id="GO:0016491">
    <property type="term" value="F:oxidoreductase activity"/>
    <property type="evidence" value="ECO:0007669"/>
    <property type="project" value="InterPro"/>
</dbReference>
<dbReference type="SUPFAM" id="SSF63380">
    <property type="entry name" value="Riboflavin synthase domain-like"/>
    <property type="match status" value="1"/>
</dbReference>
<organism evidence="2 3">
    <name type="scientific">Pseudonocardia autotrophica</name>
    <name type="common">Amycolata autotrophica</name>
    <name type="synonym">Nocardia autotrophica</name>
    <dbReference type="NCBI Taxonomy" id="2074"/>
    <lineage>
        <taxon>Bacteria</taxon>
        <taxon>Bacillati</taxon>
        <taxon>Actinomycetota</taxon>
        <taxon>Actinomycetes</taxon>
        <taxon>Pseudonocardiales</taxon>
        <taxon>Pseudonocardiaceae</taxon>
        <taxon>Pseudonocardia</taxon>
    </lineage>
</organism>
<dbReference type="EMBL" id="MIGB01000002">
    <property type="protein sequence ID" value="OSY43642.1"/>
    <property type="molecule type" value="Genomic_DNA"/>
</dbReference>
<evidence type="ECO:0000313" key="2">
    <source>
        <dbReference type="EMBL" id="OSY43642.1"/>
    </source>
</evidence>
<dbReference type="PANTHER" id="PTHR30157">
    <property type="entry name" value="FERRIC REDUCTASE, NADPH-DEPENDENT"/>
    <property type="match status" value="1"/>
</dbReference>
<reference evidence="2 3" key="1">
    <citation type="submission" date="2016-09" db="EMBL/GenBank/DDBJ databases">
        <title>Pseudonocardia autotrophica DSM535, a candidate organism with high potential of specific P450 cytochromes.</title>
        <authorList>
            <person name="Grumaz C."/>
            <person name="Vainshtein Y."/>
            <person name="Kirstahler P."/>
            <person name="Sohn K."/>
        </authorList>
    </citation>
    <scope>NUCLEOTIDE SEQUENCE [LARGE SCALE GENOMIC DNA]</scope>
    <source>
        <strain evidence="2 3">DSM 535</strain>
    </source>
</reference>
<keyword evidence="3" id="KW-1185">Reference proteome</keyword>
<dbReference type="InterPro" id="IPR017927">
    <property type="entry name" value="FAD-bd_FR_type"/>
</dbReference>
<dbReference type="InterPro" id="IPR039374">
    <property type="entry name" value="SIP_fam"/>
</dbReference>
<dbReference type="Pfam" id="PF08021">
    <property type="entry name" value="FAD_binding_9"/>
    <property type="match status" value="1"/>
</dbReference>
<dbReference type="PANTHER" id="PTHR30157:SF0">
    <property type="entry name" value="NADPH-DEPENDENT FERRIC-CHELATE REDUCTASE"/>
    <property type="match status" value="1"/>
</dbReference>
<gene>
    <name evidence="2" type="primary">viuB_1</name>
    <name evidence="2" type="ORF">BG845_00588</name>
</gene>
<dbReference type="AlphaFoldDB" id="A0A1Y2N849"/>
<dbReference type="Proteomes" id="UP000194360">
    <property type="component" value="Unassembled WGS sequence"/>
</dbReference>
<name>A0A1Y2N849_PSEAH</name>
<dbReference type="InterPro" id="IPR013113">
    <property type="entry name" value="SIP_FAD-bd"/>
</dbReference>
<dbReference type="RefSeq" id="WP_158092043.1">
    <property type="nucleotide sequence ID" value="NZ_AP018920.1"/>
</dbReference>
<dbReference type="InterPro" id="IPR017938">
    <property type="entry name" value="Riboflavin_synthase-like_b-brl"/>
</dbReference>
<dbReference type="Pfam" id="PF04954">
    <property type="entry name" value="SIP"/>
    <property type="match status" value="1"/>
</dbReference>
<sequence length="283" mass="30509">MTGVHEELRRRNRAGARLRLWEAHLIRTAPVTPGCLRVTLGGSGLAPFADGALPADAIKLALPAEPGDDPVVRGTFPNLEFDGPRPAFRPYTVRRFDPVSTELDLDVVLHGDGPGARWARTAVPGQPVRFTGPRSEFWACPDVDAHLLVGDATAAPGAVAILESLPGADARALLQVDGPAERCSDDPRIVWLHDDPVVALRDLALPGGRVQAWVAGEAAMVRDVRRHLLRERGLDRSDLHASGYWRRGMTVTETDAGRMAAFTAASGTARAYDDHHDVDLAEV</sequence>
<proteinExistence type="predicted"/>
<evidence type="ECO:0000259" key="1">
    <source>
        <dbReference type="PROSITE" id="PS51384"/>
    </source>
</evidence>
<dbReference type="PROSITE" id="PS51384">
    <property type="entry name" value="FAD_FR"/>
    <property type="match status" value="1"/>
</dbReference>
<evidence type="ECO:0000313" key="3">
    <source>
        <dbReference type="Proteomes" id="UP000194360"/>
    </source>
</evidence>
<feature type="domain" description="FAD-binding FR-type" evidence="1">
    <location>
        <begin position="18"/>
        <end position="140"/>
    </location>
</feature>
<protein>
    <submittedName>
        <fullName evidence="2">Vibriobactin utilization protein ViuB</fullName>
    </submittedName>
</protein>
<dbReference type="Gene3D" id="2.40.30.10">
    <property type="entry name" value="Translation factors"/>
    <property type="match status" value="1"/>
</dbReference>
<accession>A0A1Y2N849</accession>
<comment type="caution">
    <text evidence="2">The sequence shown here is derived from an EMBL/GenBank/DDBJ whole genome shotgun (WGS) entry which is preliminary data.</text>
</comment>
<dbReference type="InterPro" id="IPR007037">
    <property type="entry name" value="SIP_rossman_dom"/>
</dbReference>
<dbReference type="Gene3D" id="3.40.50.80">
    <property type="entry name" value="Nucleotide-binding domain of ferredoxin-NADP reductase (FNR) module"/>
    <property type="match status" value="1"/>
</dbReference>
<dbReference type="OrthoDB" id="3291337at2"/>
<dbReference type="InterPro" id="IPR039261">
    <property type="entry name" value="FNR_nucleotide-bd"/>
</dbReference>
<dbReference type="CDD" id="cd06193">
    <property type="entry name" value="siderophore_interacting"/>
    <property type="match status" value="1"/>
</dbReference>
<dbReference type="STRING" id="2074.BG845_00588"/>